<dbReference type="RefSeq" id="XP_020072375.1">
    <property type="nucleotide sequence ID" value="XM_020213552.1"/>
</dbReference>
<dbReference type="Pfam" id="PF04003">
    <property type="entry name" value="Utp12"/>
    <property type="match status" value="1"/>
</dbReference>
<sequence>MKTAIAKVDSTGAYYAALVARQGKTEVQIYPLQNDADKGVSVCNSLASVFVLESEDDVLSLEWVTTGEVSNGKRSKRRQSNGAVSGSSSSSYLACVLKSGRIKVFSPFQDHSISEFEAGSPIVASCSSRSYLWVSTDSEIIGFDVNSGKPKNTVKYPKAVTQVTSIATVDGGDEQLFVVLGEKSYLVNKAGELVHTFEVSKASSSVLLDNSATIAISKGEDVILFKGNNFTETNTLSLNSQIKTLHYINDTTIAALLKTGAITIVNLAAQSSSAISSNNKKIPLNLVFYQAGDVFVSYTGVVPEFQGFKLDSCTENITIDVKQATKQSKVKKITEPIVFELKAVEEYNVRESKLVTLIQDSIDNVEELFRVLISNDSEDKMGYVSSAISPEIAVQVFDVLSARVQCDPSESSILNTWLKWILVNHSSVINSQANLKPLNGALKKGLKQLPDLLALQGRLELLRSQLVLREQISKRAEENAIASKQQNHRDAISQAEESIVYVNGENDEADDDVLEAAGNTESEQESEDVQAEDEDVHSEDDDGEQE</sequence>
<dbReference type="Proteomes" id="UP000094389">
    <property type="component" value="Unassembled WGS sequence"/>
</dbReference>
<evidence type="ECO:0000313" key="6">
    <source>
        <dbReference type="EMBL" id="ODV75336.1"/>
    </source>
</evidence>
<dbReference type="InterPro" id="IPR015943">
    <property type="entry name" value="WD40/YVTN_repeat-like_dom_sf"/>
</dbReference>
<dbReference type="OrthoDB" id="30195at2759"/>
<dbReference type="InterPro" id="IPR052414">
    <property type="entry name" value="U3_snoRNA-assoc_WDR"/>
</dbReference>
<evidence type="ECO:0000259" key="5">
    <source>
        <dbReference type="Pfam" id="PF04003"/>
    </source>
</evidence>
<feature type="compositionally biased region" description="Acidic residues" evidence="4">
    <location>
        <begin position="522"/>
        <end position="546"/>
    </location>
</feature>
<dbReference type="GeneID" id="30987948"/>
<evidence type="ECO:0000256" key="2">
    <source>
        <dbReference type="ARBA" id="ARBA00023242"/>
    </source>
</evidence>
<dbReference type="PANTHER" id="PTHR44267">
    <property type="entry name" value="WD REPEAT-CONTAINING PROTEIN 43"/>
    <property type="match status" value="1"/>
</dbReference>
<dbReference type="Gene3D" id="2.130.10.10">
    <property type="entry name" value="YVTN repeat-like/Quinoprotein amine dehydrogenase"/>
    <property type="match status" value="1"/>
</dbReference>
<reference evidence="6 7" key="1">
    <citation type="journal article" date="2016" name="Proc. Natl. Acad. Sci. U.S.A.">
        <title>Comparative genomics of biotechnologically important yeasts.</title>
        <authorList>
            <person name="Riley R."/>
            <person name="Haridas S."/>
            <person name="Wolfe K.H."/>
            <person name="Lopes M.R."/>
            <person name="Hittinger C.T."/>
            <person name="Goeker M."/>
            <person name="Salamov A.A."/>
            <person name="Wisecaver J.H."/>
            <person name="Long T.M."/>
            <person name="Calvey C.H."/>
            <person name="Aerts A.L."/>
            <person name="Barry K.W."/>
            <person name="Choi C."/>
            <person name="Clum A."/>
            <person name="Coughlan A.Y."/>
            <person name="Deshpande S."/>
            <person name="Douglass A.P."/>
            <person name="Hanson S.J."/>
            <person name="Klenk H.-P."/>
            <person name="LaButti K.M."/>
            <person name="Lapidus A."/>
            <person name="Lindquist E.A."/>
            <person name="Lipzen A.M."/>
            <person name="Meier-Kolthoff J.P."/>
            <person name="Ohm R.A."/>
            <person name="Otillar R.P."/>
            <person name="Pangilinan J.L."/>
            <person name="Peng Y."/>
            <person name="Rokas A."/>
            <person name="Rosa C.A."/>
            <person name="Scheuner C."/>
            <person name="Sibirny A.A."/>
            <person name="Slot J.C."/>
            <person name="Stielow J.B."/>
            <person name="Sun H."/>
            <person name="Kurtzman C.P."/>
            <person name="Blackwell M."/>
            <person name="Grigoriev I.V."/>
            <person name="Jeffries T.W."/>
        </authorList>
    </citation>
    <scope>NUCLEOTIDE SEQUENCE [LARGE SCALE GENOMIC DNA]</scope>
    <source>
        <strain evidence="7">ATCC 18201 / CBS 1600 / BCRC 20928 / JCM 3617 / NBRC 0987 / NRRL Y-1542</strain>
    </source>
</reference>
<name>A0A1E4S753_CYBJN</name>
<comment type="subcellular location">
    <subcellularLocation>
        <location evidence="1">Nucleus</location>
        <location evidence="1">Nucleolus</location>
    </subcellularLocation>
</comment>
<accession>A0A1E4S753</accession>
<dbReference type="OMA" id="FWSGKNE"/>
<dbReference type="GO" id="GO:0032040">
    <property type="term" value="C:small-subunit processome"/>
    <property type="evidence" value="ECO:0007669"/>
    <property type="project" value="UniProtKB-ARBA"/>
</dbReference>
<keyword evidence="2" id="KW-0539">Nucleus</keyword>
<dbReference type="SUPFAM" id="SSF50998">
    <property type="entry name" value="Quinoprotein alcohol dehydrogenase-like"/>
    <property type="match status" value="1"/>
</dbReference>
<organism evidence="6 7">
    <name type="scientific">Cyberlindnera jadinii (strain ATCC 18201 / CBS 1600 / BCRC 20928 / JCM 3617 / NBRC 0987 / NRRL Y-1542)</name>
    <name type="common">Torula yeast</name>
    <name type="synonym">Candida utilis</name>
    <dbReference type="NCBI Taxonomy" id="983966"/>
    <lineage>
        <taxon>Eukaryota</taxon>
        <taxon>Fungi</taxon>
        <taxon>Dikarya</taxon>
        <taxon>Ascomycota</taxon>
        <taxon>Saccharomycotina</taxon>
        <taxon>Saccharomycetes</taxon>
        <taxon>Phaffomycetales</taxon>
        <taxon>Phaffomycetaceae</taxon>
        <taxon>Cyberlindnera</taxon>
    </lineage>
</organism>
<dbReference type="STRING" id="983966.A0A1E4S753"/>
<dbReference type="InterPro" id="IPR011047">
    <property type="entry name" value="Quinoprotein_ADH-like_sf"/>
</dbReference>
<keyword evidence="7" id="KW-1185">Reference proteome</keyword>
<dbReference type="InterPro" id="IPR007148">
    <property type="entry name" value="SSU_processome_Utp12"/>
</dbReference>
<comment type="similarity">
    <text evidence="3">Belongs to the UTP5 family.</text>
</comment>
<dbReference type="GO" id="GO:0000462">
    <property type="term" value="P:maturation of SSU-rRNA from tricistronic rRNA transcript (SSU-rRNA, 5.8S rRNA, LSU-rRNA)"/>
    <property type="evidence" value="ECO:0007669"/>
    <property type="project" value="TreeGrafter"/>
</dbReference>
<evidence type="ECO:0000256" key="4">
    <source>
        <dbReference type="SAM" id="MobiDB-lite"/>
    </source>
</evidence>
<dbReference type="EMBL" id="KV453926">
    <property type="protein sequence ID" value="ODV75336.1"/>
    <property type="molecule type" value="Genomic_DNA"/>
</dbReference>
<protein>
    <recommendedName>
        <fullName evidence="5">Small-subunit processome Utp12 domain-containing protein</fullName>
    </recommendedName>
</protein>
<evidence type="ECO:0000256" key="1">
    <source>
        <dbReference type="ARBA" id="ARBA00004604"/>
    </source>
</evidence>
<dbReference type="AlphaFoldDB" id="A0A1E4S753"/>
<feature type="region of interest" description="Disordered" evidence="4">
    <location>
        <begin position="500"/>
        <end position="546"/>
    </location>
</feature>
<evidence type="ECO:0000256" key="3">
    <source>
        <dbReference type="ARBA" id="ARBA00038335"/>
    </source>
</evidence>
<dbReference type="PANTHER" id="PTHR44267:SF1">
    <property type="entry name" value="WD REPEAT-CONTAINING PROTEIN 43"/>
    <property type="match status" value="1"/>
</dbReference>
<gene>
    <name evidence="6" type="ORF">CYBJADRAFT_160766</name>
</gene>
<proteinExistence type="inferred from homology"/>
<evidence type="ECO:0000313" key="7">
    <source>
        <dbReference type="Proteomes" id="UP000094389"/>
    </source>
</evidence>
<feature type="domain" description="Small-subunit processome Utp12" evidence="5">
    <location>
        <begin position="368"/>
        <end position="463"/>
    </location>
</feature>
<feature type="compositionally biased region" description="Acidic residues" evidence="4">
    <location>
        <begin position="505"/>
        <end position="514"/>
    </location>
</feature>